<gene>
    <name evidence="1" type="ORF">Tcan_04123</name>
</gene>
<name>A0A0B2VV11_TOXCA</name>
<reference evidence="1 2" key="1">
    <citation type="submission" date="2014-11" db="EMBL/GenBank/DDBJ databases">
        <title>Genetic blueprint of the zoonotic pathogen Toxocara canis.</title>
        <authorList>
            <person name="Zhu X.-Q."/>
            <person name="Korhonen P.K."/>
            <person name="Cai H."/>
            <person name="Young N.D."/>
            <person name="Nejsum P."/>
            <person name="von Samson-Himmelstjerna G."/>
            <person name="Boag P.R."/>
            <person name="Tan P."/>
            <person name="Li Q."/>
            <person name="Min J."/>
            <person name="Yang Y."/>
            <person name="Wang X."/>
            <person name="Fang X."/>
            <person name="Hall R.S."/>
            <person name="Hofmann A."/>
            <person name="Sternberg P.W."/>
            <person name="Jex A.R."/>
            <person name="Gasser R.B."/>
        </authorList>
    </citation>
    <scope>NUCLEOTIDE SEQUENCE [LARGE SCALE GENOMIC DNA]</scope>
    <source>
        <strain evidence="1">PN_DK_2014</strain>
    </source>
</reference>
<evidence type="ECO:0000313" key="1">
    <source>
        <dbReference type="EMBL" id="KHN85234.1"/>
    </source>
</evidence>
<dbReference type="Proteomes" id="UP000031036">
    <property type="component" value="Unassembled WGS sequence"/>
</dbReference>
<proteinExistence type="predicted"/>
<sequence>MFKRRPSRCAPVTCSSGDCGTQNAVIGDKRVLIDRRQHLVIDQLGEGSSSKPQPVFTYCCTSRLANNIAL</sequence>
<protein>
    <submittedName>
        <fullName evidence="1">Uncharacterized protein</fullName>
    </submittedName>
</protein>
<organism evidence="1 2">
    <name type="scientific">Toxocara canis</name>
    <name type="common">Canine roundworm</name>
    <dbReference type="NCBI Taxonomy" id="6265"/>
    <lineage>
        <taxon>Eukaryota</taxon>
        <taxon>Metazoa</taxon>
        <taxon>Ecdysozoa</taxon>
        <taxon>Nematoda</taxon>
        <taxon>Chromadorea</taxon>
        <taxon>Rhabditida</taxon>
        <taxon>Spirurina</taxon>
        <taxon>Ascaridomorpha</taxon>
        <taxon>Ascaridoidea</taxon>
        <taxon>Toxocaridae</taxon>
        <taxon>Toxocara</taxon>
    </lineage>
</organism>
<dbReference type="AlphaFoldDB" id="A0A0B2VV11"/>
<comment type="caution">
    <text evidence="1">The sequence shown here is derived from an EMBL/GenBank/DDBJ whole genome shotgun (WGS) entry which is preliminary data.</text>
</comment>
<keyword evidence="2" id="KW-1185">Reference proteome</keyword>
<evidence type="ECO:0000313" key="2">
    <source>
        <dbReference type="Proteomes" id="UP000031036"/>
    </source>
</evidence>
<accession>A0A0B2VV11</accession>
<dbReference type="EMBL" id="JPKZ01000843">
    <property type="protein sequence ID" value="KHN85234.1"/>
    <property type="molecule type" value="Genomic_DNA"/>
</dbReference>